<gene>
    <name evidence="5" type="ORF">IAB31_09920</name>
</gene>
<dbReference type="Proteomes" id="UP000886757">
    <property type="component" value="Unassembled WGS sequence"/>
</dbReference>
<keyword evidence="2" id="KW-0378">Hydrolase</keyword>
<dbReference type="EMBL" id="DVGK01000112">
    <property type="protein sequence ID" value="HIR14225.1"/>
    <property type="molecule type" value="Genomic_DNA"/>
</dbReference>
<comment type="caution">
    <text evidence="5">The sequence shown here is derived from an EMBL/GenBank/DDBJ whole genome shotgun (WGS) entry which is preliminary data.</text>
</comment>
<dbReference type="NCBIfam" id="TIGR00724">
    <property type="entry name" value="urea_amlyse_rel"/>
    <property type="match status" value="1"/>
</dbReference>
<dbReference type="InterPro" id="IPR052708">
    <property type="entry name" value="PxpC"/>
</dbReference>
<dbReference type="InterPro" id="IPR029000">
    <property type="entry name" value="Cyclophilin-like_dom_sf"/>
</dbReference>
<dbReference type="GO" id="GO:0016787">
    <property type="term" value="F:hydrolase activity"/>
    <property type="evidence" value="ECO:0007669"/>
    <property type="project" value="UniProtKB-KW"/>
</dbReference>
<evidence type="ECO:0000256" key="3">
    <source>
        <dbReference type="ARBA" id="ARBA00022840"/>
    </source>
</evidence>
<reference evidence="5" key="2">
    <citation type="journal article" date="2021" name="PeerJ">
        <title>Extensive microbial diversity within the chicken gut microbiome revealed by metagenomics and culture.</title>
        <authorList>
            <person name="Gilroy R."/>
            <person name="Ravi A."/>
            <person name="Getino M."/>
            <person name="Pursley I."/>
            <person name="Horton D.L."/>
            <person name="Alikhan N.F."/>
            <person name="Baker D."/>
            <person name="Gharbi K."/>
            <person name="Hall N."/>
            <person name="Watson M."/>
            <person name="Adriaenssens E.M."/>
            <person name="Foster-Nyarko E."/>
            <person name="Jarju S."/>
            <person name="Secka A."/>
            <person name="Antonio M."/>
            <person name="Oren A."/>
            <person name="Chaudhuri R.R."/>
            <person name="La Ragione R."/>
            <person name="Hildebrand F."/>
            <person name="Pallen M.J."/>
        </authorList>
    </citation>
    <scope>NUCLEOTIDE SEQUENCE</scope>
    <source>
        <strain evidence="5">ChiSjej4B22-8148</strain>
    </source>
</reference>
<dbReference type="AlphaFoldDB" id="A0A9D1ACR7"/>
<proteinExistence type="predicted"/>
<evidence type="ECO:0000256" key="1">
    <source>
        <dbReference type="ARBA" id="ARBA00022741"/>
    </source>
</evidence>
<dbReference type="Gene3D" id="2.40.100.10">
    <property type="entry name" value="Cyclophilin-like"/>
    <property type="match status" value="1"/>
</dbReference>
<keyword evidence="1" id="KW-0547">Nucleotide-binding</keyword>
<evidence type="ECO:0000313" key="5">
    <source>
        <dbReference type="EMBL" id="HIR14225.1"/>
    </source>
</evidence>
<dbReference type="InterPro" id="IPR003778">
    <property type="entry name" value="CT_A_B"/>
</dbReference>
<dbReference type="PANTHER" id="PTHR43309">
    <property type="entry name" value="5-OXOPROLINASE SUBUNIT C"/>
    <property type="match status" value="1"/>
</dbReference>
<dbReference type="SUPFAM" id="SSF50891">
    <property type="entry name" value="Cyclophilin-like"/>
    <property type="match status" value="1"/>
</dbReference>
<name>A0A9D1ACR7_9FIRM</name>
<protein>
    <submittedName>
        <fullName evidence="5">Biotin-dependent carboxyltransferase family protein</fullName>
    </submittedName>
</protein>
<evidence type="ECO:0000313" key="6">
    <source>
        <dbReference type="Proteomes" id="UP000886757"/>
    </source>
</evidence>
<accession>A0A9D1ACR7</accession>
<dbReference type="PANTHER" id="PTHR43309:SF5">
    <property type="entry name" value="5-OXOPROLINASE SUBUNIT C"/>
    <property type="match status" value="1"/>
</dbReference>
<evidence type="ECO:0000256" key="2">
    <source>
        <dbReference type="ARBA" id="ARBA00022801"/>
    </source>
</evidence>
<organism evidence="5 6">
    <name type="scientific">Candidatus Choladousia intestinavium</name>
    <dbReference type="NCBI Taxonomy" id="2840727"/>
    <lineage>
        <taxon>Bacteria</taxon>
        <taxon>Bacillati</taxon>
        <taxon>Bacillota</taxon>
        <taxon>Clostridia</taxon>
        <taxon>Lachnospirales</taxon>
        <taxon>Lachnospiraceae</taxon>
        <taxon>Lachnospiraceae incertae sedis</taxon>
        <taxon>Candidatus Choladousia</taxon>
    </lineage>
</organism>
<sequence>MSLKVLIPGALTTVQDLGRMGYQQSGIPCGGVMDRDAYAAANALAGNTAGEAVLEHTIYGGSYLFESDETAVLTGADMKPALDGRPVPMYRPFSVKAGQVLSLGMAENGCRTCLALAGGIDVPVVLGSRSTSIKCSLGGLEGRALKAGDRIPVGASSVPEAELLNRSLPPAVYESQVTVRVIPGPQEEAFTENGLETFYSSSYTITPDSDRMGYRMDGPEIESLRGTDIISDAIVFGSIQVPSSGKPIILLADRQTTGGYAKIATVFSLDLPGLVQCRPGDTVRFSRISVEEAQELSAQKGDIYEYIRHEA</sequence>
<keyword evidence="3" id="KW-0067">ATP-binding</keyword>
<dbReference type="GO" id="GO:0005524">
    <property type="term" value="F:ATP binding"/>
    <property type="evidence" value="ECO:0007669"/>
    <property type="project" value="UniProtKB-KW"/>
</dbReference>
<dbReference type="Pfam" id="PF02626">
    <property type="entry name" value="CT_A_B"/>
    <property type="match status" value="1"/>
</dbReference>
<dbReference type="SMART" id="SM00797">
    <property type="entry name" value="AHS2"/>
    <property type="match status" value="1"/>
</dbReference>
<reference evidence="5" key="1">
    <citation type="submission" date="2020-10" db="EMBL/GenBank/DDBJ databases">
        <authorList>
            <person name="Gilroy R."/>
        </authorList>
    </citation>
    <scope>NUCLEOTIDE SEQUENCE</scope>
    <source>
        <strain evidence="5">ChiSjej4B22-8148</strain>
    </source>
</reference>
<evidence type="ECO:0000259" key="4">
    <source>
        <dbReference type="SMART" id="SM00797"/>
    </source>
</evidence>
<feature type="domain" description="Carboxyltransferase" evidence="4">
    <location>
        <begin position="24"/>
        <end position="304"/>
    </location>
</feature>